<evidence type="ECO:0000313" key="2">
    <source>
        <dbReference type="Proteomes" id="UP000077519"/>
    </source>
</evidence>
<evidence type="ECO:0000313" key="1">
    <source>
        <dbReference type="EMBL" id="OAK54007.1"/>
    </source>
</evidence>
<accession>A0A177YET0</accession>
<keyword evidence="2" id="KW-1185">Reference proteome</keyword>
<dbReference type="AlphaFoldDB" id="A0A177YET0"/>
<dbReference type="Proteomes" id="UP000077519">
    <property type="component" value="Unassembled WGS sequence"/>
</dbReference>
<organism evidence="1 2">
    <name type="scientific">Rhodococcoides kyotonense</name>
    <dbReference type="NCBI Taxonomy" id="398843"/>
    <lineage>
        <taxon>Bacteria</taxon>
        <taxon>Bacillati</taxon>
        <taxon>Actinomycetota</taxon>
        <taxon>Actinomycetes</taxon>
        <taxon>Mycobacteriales</taxon>
        <taxon>Nocardiaceae</taxon>
        <taxon>Rhodococcoides</taxon>
    </lineage>
</organism>
<protein>
    <submittedName>
        <fullName evidence="1">Uncharacterized protein</fullName>
    </submittedName>
</protein>
<comment type="caution">
    <text evidence="1">The sequence shown here is derived from an EMBL/GenBank/DDBJ whole genome shotgun (WGS) entry which is preliminary data.</text>
</comment>
<dbReference type="RefSeq" id="WP_068426347.1">
    <property type="nucleotide sequence ID" value="NZ_LVHI01000013.1"/>
</dbReference>
<proteinExistence type="predicted"/>
<sequence length="103" mass="10768">MEETSRTLIATTSQVEDERHDTLVAVTVRYGTKAIDYMLSPSATTHEGIRSSAHELLGIYGYEVTGEWTDIAADGATWQAPVAGVGDGLGCGGICPDCGPPPA</sequence>
<reference evidence="1 2" key="1">
    <citation type="submission" date="2016-03" db="EMBL/GenBank/DDBJ databases">
        <title>Genome sequence of Rhodococcus kyotonensis KB10.</title>
        <authorList>
            <person name="Jeong H."/>
            <person name="Hong C.E."/>
            <person name="Jo S.H."/>
            <person name="Park J.M."/>
        </authorList>
    </citation>
    <scope>NUCLEOTIDE SEQUENCE [LARGE SCALE GENOMIC DNA]</scope>
    <source>
        <strain evidence="1 2">KB10</strain>
    </source>
</reference>
<dbReference type="EMBL" id="LVHI01000013">
    <property type="protein sequence ID" value="OAK54007.1"/>
    <property type="molecule type" value="Genomic_DNA"/>
</dbReference>
<name>A0A177YET0_9NOCA</name>
<gene>
    <name evidence="1" type="ORF">A3K89_21100</name>
</gene>